<keyword evidence="2" id="KW-1185">Reference proteome</keyword>
<dbReference type="EMBL" id="CATQJL010000223">
    <property type="protein sequence ID" value="CAJ0596729.1"/>
    <property type="molecule type" value="Genomic_DNA"/>
</dbReference>
<reference evidence="1" key="1">
    <citation type="submission" date="2023-07" db="EMBL/GenBank/DDBJ databases">
        <authorList>
            <consortium name="CYATHOMIX"/>
        </authorList>
    </citation>
    <scope>NUCLEOTIDE SEQUENCE</scope>
    <source>
        <strain evidence="1">N/A</strain>
    </source>
</reference>
<gene>
    <name evidence="1" type="ORF">CYNAS_LOCUS8712</name>
</gene>
<accession>A0AA36GRC3</accession>
<protein>
    <submittedName>
        <fullName evidence="1">Uncharacterized protein</fullName>
    </submittedName>
</protein>
<sequence>MKIYRRNAAHLSKARSACLSYEKAQTNARQRSSLRSDNRNGEFNSRGEFISVLSFLAFSHD</sequence>
<comment type="caution">
    <text evidence="1">The sequence shown here is derived from an EMBL/GenBank/DDBJ whole genome shotgun (WGS) entry which is preliminary data.</text>
</comment>
<evidence type="ECO:0000313" key="2">
    <source>
        <dbReference type="Proteomes" id="UP001176961"/>
    </source>
</evidence>
<evidence type="ECO:0000313" key="1">
    <source>
        <dbReference type="EMBL" id="CAJ0596729.1"/>
    </source>
</evidence>
<name>A0AA36GRC3_CYLNA</name>
<dbReference type="Proteomes" id="UP001176961">
    <property type="component" value="Unassembled WGS sequence"/>
</dbReference>
<dbReference type="AlphaFoldDB" id="A0AA36GRC3"/>
<proteinExistence type="predicted"/>
<organism evidence="1 2">
    <name type="scientific">Cylicocyclus nassatus</name>
    <name type="common">Nematode worm</name>
    <dbReference type="NCBI Taxonomy" id="53992"/>
    <lineage>
        <taxon>Eukaryota</taxon>
        <taxon>Metazoa</taxon>
        <taxon>Ecdysozoa</taxon>
        <taxon>Nematoda</taxon>
        <taxon>Chromadorea</taxon>
        <taxon>Rhabditida</taxon>
        <taxon>Rhabditina</taxon>
        <taxon>Rhabditomorpha</taxon>
        <taxon>Strongyloidea</taxon>
        <taxon>Strongylidae</taxon>
        <taxon>Cylicocyclus</taxon>
    </lineage>
</organism>